<dbReference type="EMBL" id="CABFVA020000022">
    <property type="protein sequence ID" value="VVM05470.1"/>
    <property type="molecule type" value="Genomic_DNA"/>
</dbReference>
<dbReference type="GO" id="GO:0005737">
    <property type="term" value="C:cytoplasm"/>
    <property type="evidence" value="ECO:0007669"/>
    <property type="project" value="UniProtKB-SubCell"/>
</dbReference>
<dbReference type="RefSeq" id="WP_142659575.1">
    <property type="nucleotide sequence ID" value="NZ_CABFVA020000022.1"/>
</dbReference>
<dbReference type="InterPro" id="IPR004576">
    <property type="entry name" value="Mfd"/>
</dbReference>
<dbReference type="SUPFAM" id="SSF143517">
    <property type="entry name" value="TRCF domain-like"/>
    <property type="match status" value="1"/>
</dbReference>
<evidence type="ECO:0000313" key="12">
    <source>
        <dbReference type="EMBL" id="VVM05470.1"/>
    </source>
</evidence>
<dbReference type="Pfam" id="PF00270">
    <property type="entry name" value="DEAD"/>
    <property type="match status" value="1"/>
</dbReference>
<dbReference type="EC" id="3.6.4.-" evidence="9"/>
<dbReference type="Gene3D" id="3.90.1150.50">
    <property type="entry name" value="Transcription-repair-coupling factor, D7 domain"/>
    <property type="match status" value="1"/>
</dbReference>
<keyword evidence="13" id="KW-1185">Reference proteome</keyword>
<evidence type="ECO:0000256" key="2">
    <source>
        <dbReference type="ARBA" id="ARBA00022741"/>
    </source>
</evidence>
<dbReference type="GO" id="GO:0003684">
    <property type="term" value="F:damaged DNA binding"/>
    <property type="evidence" value="ECO:0007669"/>
    <property type="project" value="InterPro"/>
</dbReference>
<dbReference type="Pfam" id="PF17757">
    <property type="entry name" value="UvrB_inter"/>
    <property type="match status" value="1"/>
</dbReference>
<dbReference type="GO" id="GO:0006355">
    <property type="term" value="P:regulation of DNA-templated transcription"/>
    <property type="evidence" value="ECO:0007669"/>
    <property type="project" value="UniProtKB-UniRule"/>
</dbReference>
<organism evidence="12 13">
    <name type="scientific">Methylacidimicrobium tartarophylax</name>
    <dbReference type="NCBI Taxonomy" id="1041768"/>
    <lineage>
        <taxon>Bacteria</taxon>
        <taxon>Pseudomonadati</taxon>
        <taxon>Verrucomicrobiota</taxon>
        <taxon>Methylacidimicrobium</taxon>
    </lineage>
</organism>
<dbReference type="CDD" id="cd17991">
    <property type="entry name" value="DEXHc_TRCF"/>
    <property type="match status" value="1"/>
</dbReference>
<keyword evidence="2 9" id="KW-0547">Nucleotide-binding</keyword>
<dbReference type="PROSITE" id="PS51194">
    <property type="entry name" value="HELICASE_CTER"/>
    <property type="match status" value="1"/>
</dbReference>
<comment type="similarity">
    <text evidence="9">In the N-terminal section; belongs to the UvrB family.</text>
</comment>
<dbReference type="InterPro" id="IPR011545">
    <property type="entry name" value="DEAD/DEAH_box_helicase_dom"/>
</dbReference>
<dbReference type="InterPro" id="IPR041471">
    <property type="entry name" value="UvrB_inter"/>
</dbReference>
<keyword evidence="1 9" id="KW-0963">Cytoplasm</keyword>
<dbReference type="GO" id="GO:0003678">
    <property type="term" value="F:DNA helicase activity"/>
    <property type="evidence" value="ECO:0007669"/>
    <property type="project" value="TreeGrafter"/>
</dbReference>
<dbReference type="InterPro" id="IPR047112">
    <property type="entry name" value="RecG/Mfd"/>
</dbReference>
<dbReference type="InterPro" id="IPR003711">
    <property type="entry name" value="CarD-like/TRCF_RID"/>
</dbReference>
<keyword evidence="5" id="KW-0347">Helicase</keyword>
<dbReference type="GO" id="GO:0000716">
    <property type="term" value="P:transcription-coupled nucleotide-excision repair, DNA damage recognition"/>
    <property type="evidence" value="ECO:0007669"/>
    <property type="project" value="UniProtKB-UniRule"/>
</dbReference>
<feature type="domain" description="Helicase ATP-binding" evidence="10">
    <location>
        <begin position="525"/>
        <end position="686"/>
    </location>
</feature>
<dbReference type="OrthoDB" id="9804325at2"/>
<dbReference type="AlphaFoldDB" id="A0A5E6M7G2"/>
<dbReference type="Pfam" id="PF03461">
    <property type="entry name" value="TRCF"/>
    <property type="match status" value="1"/>
</dbReference>
<keyword evidence="8 9" id="KW-0234">DNA repair</keyword>
<sequence length="1034" mass="115063">MTQRTDALTHWFASDFFGRWRAQLRKGRSYTLGSIPTAAQAFVLAGLFHASSPFLLIVTASAKRATALAGAMEAWGWRIPIFPESSPVPQGALPDLDLAASRLQVATSLFRKELPGLISTPAALRQAIPRPEALQKSTIQLSPAESPDREVLLKELADAEFEQCPRVSVRGQMSVRGSIVDLFPWTAAFPLRTEWEGNALASLREFDPASQRSLRILPSTMISLLPPAELAEEQTTTVENCLPDDWCRFLIDEDLCEDGADSLEPDPDFHAHEFLGLPREDRLIREGRWKLFAAELRRWMSEEWDVGIFVNNEGEERRLEELLAAEKIDPAGIAWIPRALTRGFSWPAGRTAILSDAEIFGRYQTLPGRVKPASGAAEVRPVESAFAEWRPGDFVVHLQHGIGRYRGVEPLPDGEGEALLLEFAEGAKLYVPIDQSYLVSRYLGGTRRAPKLDALGGTRWQKARAVAQGAIRDYAAKLLRIQAERQVLSGNACPPDSDWQREFEQSFFYRETPDQLRAIAQTKTDMEAARPMDRLICGDVGFGKTEVAIRAIFKAAVGGKQAALLAPTTVLAYQHYQTLRQRFADYPIQVAFLGRLASAAEERRVLAAIASGECDVVVGTHRLLSPDITFARLGLVAIDEEQRFGVHQKERWRERFRFVDMLALSATPIPRTLYLSLAGARDLSLIETPPANRLPIETLVCPYDERTIRAAIEKELSRGGQVYFLHNRIASIERVCRRLRELIPAARIEIGHGQMEKEQLEGAMQRFVAGETDVLLATSIIENGLDIPNANTIIVDRADRFGLADLYQLRGRVGRSNQKAFAYLLLPRDRFLAADAKRRIRAMQEYSQLGAGFRIALRDLEIRGAGNLLGTAQSGHIAAIGFELYCRLLREAVAAVQGKKTRSPLACKVSIDFLAVGSERPGLPASYIASTEERIAAHRQAAEAVSLAERQELEKSWRDRFGPLPESAQLLLEEVEIRILGSDRALERIETQGDRLLLQRNGRYLMVGGRLPRLTGQDVGSKLASIKKWIVTLA</sequence>
<dbReference type="InterPro" id="IPR014001">
    <property type="entry name" value="Helicase_ATP-bd"/>
</dbReference>
<feature type="domain" description="Helicase C-terminal" evidence="11">
    <location>
        <begin position="707"/>
        <end position="861"/>
    </location>
</feature>
<dbReference type="HAMAP" id="MF_00969">
    <property type="entry name" value="TRCF"/>
    <property type="match status" value="1"/>
</dbReference>
<evidence type="ECO:0000256" key="4">
    <source>
        <dbReference type="ARBA" id="ARBA00022801"/>
    </source>
</evidence>
<dbReference type="SUPFAM" id="SSF141259">
    <property type="entry name" value="CarD-like"/>
    <property type="match status" value="1"/>
</dbReference>
<gene>
    <name evidence="9 12" type="primary">mfd</name>
    <name evidence="12" type="ORF">MAMT_00643</name>
</gene>
<dbReference type="SMART" id="SM01058">
    <property type="entry name" value="CarD_TRCF"/>
    <property type="match status" value="1"/>
</dbReference>
<evidence type="ECO:0000256" key="9">
    <source>
        <dbReference type="HAMAP-Rule" id="MF_00969"/>
    </source>
</evidence>
<evidence type="ECO:0000256" key="8">
    <source>
        <dbReference type="ARBA" id="ARBA00023204"/>
    </source>
</evidence>
<dbReference type="Pfam" id="PF02559">
    <property type="entry name" value="CarD_TRCF_RID"/>
    <property type="match status" value="1"/>
</dbReference>
<dbReference type="SMART" id="SM00487">
    <property type="entry name" value="DEXDc"/>
    <property type="match status" value="1"/>
</dbReference>
<dbReference type="InterPro" id="IPR027417">
    <property type="entry name" value="P-loop_NTPase"/>
</dbReference>
<name>A0A5E6M7G2_9BACT</name>
<evidence type="ECO:0000256" key="5">
    <source>
        <dbReference type="ARBA" id="ARBA00022806"/>
    </source>
</evidence>
<comment type="similarity">
    <text evidence="9">In the C-terminal section; belongs to the helicase family. RecG subfamily.</text>
</comment>
<protein>
    <recommendedName>
        <fullName evidence="9">Transcription-repair-coupling factor</fullName>
        <shortName evidence="9">TRCF</shortName>
        <ecNumber evidence="9">3.6.4.-</ecNumber>
    </recommendedName>
</protein>
<dbReference type="InterPro" id="IPR036101">
    <property type="entry name" value="CarD-like/TRCF_RID_sf"/>
</dbReference>
<dbReference type="PANTHER" id="PTHR47964:SF1">
    <property type="entry name" value="ATP-DEPENDENT DNA HELICASE HOMOLOG RECG, CHLOROPLASTIC"/>
    <property type="match status" value="1"/>
</dbReference>
<comment type="subcellular location">
    <subcellularLocation>
        <location evidence="9">Cytoplasm</location>
    </subcellularLocation>
</comment>
<dbReference type="SUPFAM" id="SSF52540">
    <property type="entry name" value="P-loop containing nucleoside triphosphate hydrolases"/>
    <property type="match status" value="3"/>
</dbReference>
<dbReference type="SMART" id="SM00490">
    <property type="entry name" value="HELICc"/>
    <property type="match status" value="1"/>
</dbReference>
<proteinExistence type="inferred from homology"/>
<dbReference type="Gene3D" id="3.30.2060.10">
    <property type="entry name" value="Penicillin-binding protein 1b domain"/>
    <property type="match status" value="1"/>
</dbReference>
<dbReference type="NCBIfam" id="TIGR00580">
    <property type="entry name" value="mfd"/>
    <property type="match status" value="1"/>
</dbReference>
<accession>A0A5E6M7G2</accession>
<dbReference type="InterPro" id="IPR001650">
    <property type="entry name" value="Helicase_C-like"/>
</dbReference>
<dbReference type="PROSITE" id="PS51192">
    <property type="entry name" value="HELICASE_ATP_BIND_1"/>
    <property type="match status" value="1"/>
</dbReference>
<evidence type="ECO:0000259" key="10">
    <source>
        <dbReference type="PROSITE" id="PS51192"/>
    </source>
</evidence>
<dbReference type="InterPro" id="IPR005118">
    <property type="entry name" value="TRCF_C"/>
</dbReference>
<evidence type="ECO:0000256" key="6">
    <source>
        <dbReference type="ARBA" id="ARBA00022840"/>
    </source>
</evidence>
<keyword evidence="7 9" id="KW-0238">DNA-binding</keyword>
<dbReference type="PANTHER" id="PTHR47964">
    <property type="entry name" value="ATP-DEPENDENT DNA HELICASE HOMOLOG RECG, CHLOROPLASTIC"/>
    <property type="match status" value="1"/>
</dbReference>
<keyword evidence="6 9" id="KW-0067">ATP-binding</keyword>
<keyword evidence="4 9" id="KW-0378">Hydrolase</keyword>
<dbReference type="SMART" id="SM00982">
    <property type="entry name" value="TRCF"/>
    <property type="match status" value="1"/>
</dbReference>
<evidence type="ECO:0000256" key="1">
    <source>
        <dbReference type="ARBA" id="ARBA00022490"/>
    </source>
</evidence>
<evidence type="ECO:0000256" key="7">
    <source>
        <dbReference type="ARBA" id="ARBA00023125"/>
    </source>
</evidence>
<dbReference type="Gene3D" id="3.40.50.300">
    <property type="entry name" value="P-loop containing nucleotide triphosphate hydrolases"/>
    <property type="match status" value="2"/>
</dbReference>
<dbReference type="GO" id="GO:0016787">
    <property type="term" value="F:hydrolase activity"/>
    <property type="evidence" value="ECO:0007669"/>
    <property type="project" value="UniProtKB-KW"/>
</dbReference>
<keyword evidence="3 9" id="KW-0227">DNA damage</keyword>
<comment type="function">
    <text evidence="9">Couples transcription and DNA repair by recognizing RNA polymerase (RNAP) stalled at DNA lesions. Mediates ATP-dependent release of RNAP and its truncated transcript from the DNA, and recruitment of nucleotide excision repair machinery to the damaged site.</text>
</comment>
<evidence type="ECO:0000256" key="3">
    <source>
        <dbReference type="ARBA" id="ARBA00022763"/>
    </source>
</evidence>
<reference evidence="12 13" key="1">
    <citation type="submission" date="2019-09" db="EMBL/GenBank/DDBJ databases">
        <authorList>
            <person name="Cremers G."/>
        </authorList>
    </citation>
    <scope>NUCLEOTIDE SEQUENCE [LARGE SCALE GENOMIC DNA]</scope>
    <source>
        <strain evidence="12">4A</strain>
    </source>
</reference>
<dbReference type="Gene3D" id="2.40.10.170">
    <property type="match status" value="1"/>
</dbReference>
<evidence type="ECO:0000313" key="13">
    <source>
        <dbReference type="Proteomes" id="UP000334923"/>
    </source>
</evidence>
<dbReference type="GO" id="GO:0005524">
    <property type="term" value="F:ATP binding"/>
    <property type="evidence" value="ECO:0007669"/>
    <property type="project" value="UniProtKB-UniRule"/>
</dbReference>
<dbReference type="Pfam" id="PF00271">
    <property type="entry name" value="Helicase_C"/>
    <property type="match status" value="1"/>
</dbReference>
<dbReference type="InterPro" id="IPR037235">
    <property type="entry name" value="TRCF-like_C_D7"/>
</dbReference>
<dbReference type="Proteomes" id="UP000334923">
    <property type="component" value="Unassembled WGS sequence"/>
</dbReference>
<evidence type="ECO:0000259" key="11">
    <source>
        <dbReference type="PROSITE" id="PS51194"/>
    </source>
</evidence>